<dbReference type="PANTHER" id="PTHR36832">
    <property type="entry name" value="SLR1174 PROTEIN-RELATED"/>
    <property type="match status" value="1"/>
</dbReference>
<evidence type="ECO:0000313" key="3">
    <source>
        <dbReference type="Proteomes" id="UP000228762"/>
    </source>
</evidence>
<dbReference type="Pfam" id="PF06182">
    <property type="entry name" value="ABC2_membrane_6"/>
    <property type="match status" value="1"/>
</dbReference>
<name>A0A2M7EKH0_9BACT</name>
<keyword evidence="1" id="KW-0472">Membrane</keyword>
<dbReference type="AlphaFoldDB" id="A0A2M7EKH0"/>
<dbReference type="PANTHER" id="PTHR36832:SF1">
    <property type="entry name" value="SLR1174 PROTEIN"/>
    <property type="match status" value="1"/>
</dbReference>
<feature type="transmembrane region" description="Helical" evidence="1">
    <location>
        <begin position="13"/>
        <end position="31"/>
    </location>
</feature>
<organism evidence="2 3">
    <name type="scientific">Candidatus Roizmanbacteria bacterium CG17_big_fil_post_rev_8_21_14_2_50_39_7</name>
    <dbReference type="NCBI Taxonomy" id="1974858"/>
    <lineage>
        <taxon>Bacteria</taxon>
        <taxon>Candidatus Roizmaniibacteriota</taxon>
    </lineage>
</organism>
<keyword evidence="1" id="KW-0812">Transmembrane</keyword>
<proteinExistence type="predicted"/>
<comment type="caution">
    <text evidence="2">The sequence shown here is derived from an EMBL/GenBank/DDBJ whole genome shotgun (WGS) entry which is preliminary data.</text>
</comment>
<dbReference type="EMBL" id="PFEV01000084">
    <property type="protein sequence ID" value="PIV71050.1"/>
    <property type="molecule type" value="Genomic_DNA"/>
</dbReference>
<reference evidence="3" key="1">
    <citation type="submission" date="2017-09" db="EMBL/GenBank/DDBJ databases">
        <title>Depth-based differentiation of microbial function through sediment-hosted aquifers and enrichment of novel symbionts in the deep terrestrial subsurface.</title>
        <authorList>
            <person name="Probst A.J."/>
            <person name="Ladd B."/>
            <person name="Jarett J.K."/>
            <person name="Geller-Mcgrath D.E."/>
            <person name="Sieber C.M.K."/>
            <person name="Emerson J.B."/>
            <person name="Anantharaman K."/>
            <person name="Thomas B.C."/>
            <person name="Malmstrom R."/>
            <person name="Stieglmeier M."/>
            <person name="Klingl A."/>
            <person name="Woyke T."/>
            <person name="Ryan C.M."/>
            <person name="Banfield J.F."/>
        </authorList>
    </citation>
    <scope>NUCLEOTIDE SEQUENCE [LARGE SCALE GENOMIC DNA]</scope>
</reference>
<dbReference type="InterPro" id="IPR010390">
    <property type="entry name" value="ABC-2_transporter-like"/>
</dbReference>
<dbReference type="Proteomes" id="UP000228762">
    <property type="component" value="Unassembled WGS sequence"/>
</dbReference>
<evidence type="ECO:0008006" key="4">
    <source>
        <dbReference type="Google" id="ProtNLM"/>
    </source>
</evidence>
<feature type="transmembrane region" description="Helical" evidence="1">
    <location>
        <begin position="61"/>
        <end position="81"/>
    </location>
</feature>
<evidence type="ECO:0000256" key="1">
    <source>
        <dbReference type="SAM" id="Phobius"/>
    </source>
</evidence>
<evidence type="ECO:0000313" key="2">
    <source>
        <dbReference type="EMBL" id="PIV71050.1"/>
    </source>
</evidence>
<accession>A0A2M7EKH0</accession>
<keyword evidence="1" id="KW-1133">Transmembrane helix</keyword>
<sequence length="98" mass="11209">SFWFTEIRGMYELIAIAYIVLSGSVMPLQWYPPILQKITYILPFAYSAYYPITALQGSIKLIGLFNIIVVQGVWLSILLLVHNKLWKKGIKQFTAVGQ</sequence>
<protein>
    <recommendedName>
        <fullName evidence="4">ABC transporter permease</fullName>
    </recommendedName>
</protein>
<gene>
    <name evidence="2" type="ORF">COW57_01755</name>
</gene>
<feature type="non-terminal residue" evidence="2">
    <location>
        <position position="1"/>
    </location>
</feature>